<dbReference type="Proteomes" id="UP001233999">
    <property type="component" value="Unassembled WGS sequence"/>
</dbReference>
<sequence length="92" mass="10404">NDIPRYTGSMQLVVADLPGISQKIAWAYSPSTVRSFIYRVQVLLRVVNLRHAIVNFTMEFINIVTGWPGSAHDSRMFKMGMLSSFDISRIPS</sequence>
<evidence type="ECO:0008006" key="3">
    <source>
        <dbReference type="Google" id="ProtNLM"/>
    </source>
</evidence>
<accession>A0AAD8A8G3</accession>
<gene>
    <name evidence="1" type="ORF">L9F63_014797</name>
</gene>
<evidence type="ECO:0000313" key="2">
    <source>
        <dbReference type="Proteomes" id="UP001233999"/>
    </source>
</evidence>
<evidence type="ECO:0000313" key="1">
    <source>
        <dbReference type="EMBL" id="KAJ9593657.1"/>
    </source>
</evidence>
<feature type="non-terminal residue" evidence="1">
    <location>
        <position position="1"/>
    </location>
</feature>
<dbReference type="AlphaFoldDB" id="A0AAD8A8G3"/>
<keyword evidence="2" id="KW-1185">Reference proteome</keyword>
<reference evidence="1" key="1">
    <citation type="journal article" date="2023" name="IScience">
        <title>Live-bearing cockroach genome reveals convergent evolutionary mechanisms linked to viviparity in insects and beyond.</title>
        <authorList>
            <person name="Fouks B."/>
            <person name="Harrison M.C."/>
            <person name="Mikhailova A.A."/>
            <person name="Marchal E."/>
            <person name="English S."/>
            <person name="Carruthers M."/>
            <person name="Jennings E.C."/>
            <person name="Chiamaka E.L."/>
            <person name="Frigard R.A."/>
            <person name="Pippel M."/>
            <person name="Attardo G.M."/>
            <person name="Benoit J.B."/>
            <person name="Bornberg-Bauer E."/>
            <person name="Tobe S.S."/>
        </authorList>
    </citation>
    <scope>NUCLEOTIDE SEQUENCE</scope>
    <source>
        <strain evidence="1">Stay&amp;Tobe</strain>
    </source>
</reference>
<feature type="non-terminal residue" evidence="1">
    <location>
        <position position="92"/>
    </location>
</feature>
<organism evidence="1 2">
    <name type="scientific">Diploptera punctata</name>
    <name type="common">Pacific beetle cockroach</name>
    <dbReference type="NCBI Taxonomy" id="6984"/>
    <lineage>
        <taxon>Eukaryota</taxon>
        <taxon>Metazoa</taxon>
        <taxon>Ecdysozoa</taxon>
        <taxon>Arthropoda</taxon>
        <taxon>Hexapoda</taxon>
        <taxon>Insecta</taxon>
        <taxon>Pterygota</taxon>
        <taxon>Neoptera</taxon>
        <taxon>Polyneoptera</taxon>
        <taxon>Dictyoptera</taxon>
        <taxon>Blattodea</taxon>
        <taxon>Blaberoidea</taxon>
        <taxon>Blaberidae</taxon>
        <taxon>Diplopterinae</taxon>
        <taxon>Diploptera</taxon>
    </lineage>
</organism>
<reference evidence="1" key="2">
    <citation type="submission" date="2023-05" db="EMBL/GenBank/DDBJ databases">
        <authorList>
            <person name="Fouks B."/>
        </authorList>
    </citation>
    <scope>NUCLEOTIDE SEQUENCE</scope>
    <source>
        <strain evidence="1">Stay&amp;Tobe</strain>
        <tissue evidence="1">Testes</tissue>
    </source>
</reference>
<dbReference type="EMBL" id="JASPKZ010003418">
    <property type="protein sequence ID" value="KAJ9593657.1"/>
    <property type="molecule type" value="Genomic_DNA"/>
</dbReference>
<protein>
    <recommendedName>
        <fullName evidence="3">DDE Tnp4 domain-containing protein</fullName>
    </recommendedName>
</protein>
<comment type="caution">
    <text evidence="1">The sequence shown here is derived from an EMBL/GenBank/DDBJ whole genome shotgun (WGS) entry which is preliminary data.</text>
</comment>
<name>A0AAD8A8G3_DIPPU</name>
<proteinExistence type="predicted"/>